<evidence type="ECO:0000259" key="1">
    <source>
        <dbReference type="PROSITE" id="PS50181"/>
    </source>
</evidence>
<dbReference type="InterPro" id="IPR032675">
    <property type="entry name" value="LRR_dom_sf"/>
</dbReference>
<name>A0A1J3K0Q8_NOCCA</name>
<sequence>MDAISWLPDEVLGNILSLLPTKEAASTCILSKKWRYVYRLVDSLELDDTLSLHPGFDKQGRHVFPESFESFVDRTLALQSDSPIKKFSLSCRIGEGNERLQACVCRWISNVAGRGVLEAEIRINPRGIHSLPPRLFSCKTLVKLTIGRQIYIRKPPSYVSLPSLKFLFLDTAPFPFRYLSTVFLPGCPVLEELSVHQMGSVVTPRTISSPTVKRLSVNYDCSQEVCDLISMSFDLPKLVCLDYSDYALAKYGQVSLESLVEAKLDLRPLKSAWLQRPPDLTDLIVGIRHVEILHLSPVSAHLIDSYCRGGLPLFDNLLNLSFGSKNDQGWKLLPKLLKQSPKLQTLIVQDLDGYTSDVSMPRNKVKSLHISGFRGTAQELDQLKSFLGEFESLELVQVDVAQASGITMQARTDLMTLVGVLLPSKCHFKVT</sequence>
<proteinExistence type="predicted"/>
<dbReference type="InterPro" id="IPR036047">
    <property type="entry name" value="F-box-like_dom_sf"/>
</dbReference>
<feature type="domain" description="F-box" evidence="1">
    <location>
        <begin position="1"/>
        <end position="50"/>
    </location>
</feature>
<dbReference type="Pfam" id="PF00646">
    <property type="entry name" value="F-box"/>
    <property type="match status" value="1"/>
</dbReference>
<gene>
    <name evidence="2" type="ORF">MP_TR22414_c0_g1_i1_g.65446</name>
</gene>
<dbReference type="AlphaFoldDB" id="A0A1J3K0Q8"/>
<reference evidence="2" key="1">
    <citation type="submission" date="2016-07" db="EMBL/GenBank/DDBJ databases">
        <title>De novo transcriptome assembly of four accessions of the metal hyperaccumulator plant Noccaea caerulescens.</title>
        <authorList>
            <person name="Blande D."/>
            <person name="Halimaa P."/>
            <person name="Tervahauta A.I."/>
            <person name="Aarts M.G."/>
            <person name="Karenlampi S.O."/>
        </authorList>
    </citation>
    <scope>NUCLEOTIDE SEQUENCE</scope>
</reference>
<dbReference type="EMBL" id="GEVM01007825">
    <property type="protein sequence ID" value="JAU98113.1"/>
    <property type="molecule type" value="Transcribed_RNA"/>
</dbReference>
<evidence type="ECO:0000313" key="2">
    <source>
        <dbReference type="EMBL" id="JAU98113.1"/>
    </source>
</evidence>
<dbReference type="InterPro" id="IPR055411">
    <property type="entry name" value="LRR_FXL15/At3g58940/PEG3-like"/>
</dbReference>
<dbReference type="InterPro" id="IPR055294">
    <property type="entry name" value="FBL60-like"/>
</dbReference>
<protein>
    <submittedName>
        <fullName evidence="2">F-box/LRR-repeat protein</fullName>
    </submittedName>
</protein>
<accession>A0A1J3K0Q8</accession>
<dbReference type="CDD" id="cd22160">
    <property type="entry name" value="F-box_AtFBL13-like"/>
    <property type="match status" value="1"/>
</dbReference>
<dbReference type="PANTHER" id="PTHR31293">
    <property type="entry name" value="RNI-LIKE SUPERFAMILY PROTEIN"/>
    <property type="match status" value="1"/>
</dbReference>
<dbReference type="Pfam" id="PF24758">
    <property type="entry name" value="LRR_At5g56370"/>
    <property type="match status" value="1"/>
</dbReference>
<dbReference type="Gene3D" id="3.80.10.10">
    <property type="entry name" value="Ribonuclease Inhibitor"/>
    <property type="match status" value="1"/>
</dbReference>
<dbReference type="PROSITE" id="PS50181">
    <property type="entry name" value="FBOX"/>
    <property type="match status" value="1"/>
</dbReference>
<dbReference type="PANTHER" id="PTHR31293:SF22">
    <property type="entry name" value="BNAC06G06520D PROTEIN"/>
    <property type="match status" value="1"/>
</dbReference>
<dbReference type="InterPro" id="IPR053781">
    <property type="entry name" value="F-box_AtFBL13-like"/>
</dbReference>
<dbReference type="InterPro" id="IPR001810">
    <property type="entry name" value="F-box_dom"/>
</dbReference>
<dbReference type="SUPFAM" id="SSF81383">
    <property type="entry name" value="F-box domain"/>
    <property type="match status" value="1"/>
</dbReference>
<organism evidence="2">
    <name type="scientific">Noccaea caerulescens</name>
    <name type="common">Alpine penny-cress</name>
    <name type="synonym">Thlaspi caerulescens</name>
    <dbReference type="NCBI Taxonomy" id="107243"/>
    <lineage>
        <taxon>Eukaryota</taxon>
        <taxon>Viridiplantae</taxon>
        <taxon>Streptophyta</taxon>
        <taxon>Embryophyta</taxon>
        <taxon>Tracheophyta</taxon>
        <taxon>Spermatophyta</taxon>
        <taxon>Magnoliopsida</taxon>
        <taxon>eudicotyledons</taxon>
        <taxon>Gunneridae</taxon>
        <taxon>Pentapetalae</taxon>
        <taxon>rosids</taxon>
        <taxon>malvids</taxon>
        <taxon>Brassicales</taxon>
        <taxon>Brassicaceae</taxon>
        <taxon>Coluteocarpeae</taxon>
        <taxon>Noccaea</taxon>
    </lineage>
</organism>
<dbReference type="SUPFAM" id="SSF52047">
    <property type="entry name" value="RNI-like"/>
    <property type="match status" value="1"/>
</dbReference>